<sequence>MPMINVEDQVRVHVQDLGSGPAVVFISGFGLDHELWDRQVRVLTEAGYRTVCITQRGHSHSDHPLHGYDIDRLSTDVLSVLATLRVGSAVIVGHSFGGQVAFHTAALAPHIVSRLVLVSSNAVRASRSADFPFGAPPDDVVAQMVKAEETDRVAARYQLIQTNFAAEPDPRVVDWLMSTWLRMPTWSAIACYNTLLRTDLLDEIPDVEQPVLQINGTADRVRSTKSAHWLKSQLSDSTMVELDCGHFPMLEAPEAFDKVLSGFLKA</sequence>
<organism evidence="2 3">
    <name type="scientific">Mycolicibacterium sphagni</name>
    <dbReference type="NCBI Taxonomy" id="1786"/>
    <lineage>
        <taxon>Bacteria</taxon>
        <taxon>Bacillati</taxon>
        <taxon>Actinomycetota</taxon>
        <taxon>Actinomycetes</taxon>
        <taxon>Mycobacteriales</taxon>
        <taxon>Mycobacteriaceae</taxon>
        <taxon>Mycolicibacterium</taxon>
    </lineage>
</organism>
<dbReference type="AlphaFoldDB" id="A0A255DC44"/>
<dbReference type="PANTHER" id="PTHR43798">
    <property type="entry name" value="MONOACYLGLYCEROL LIPASE"/>
    <property type="match status" value="1"/>
</dbReference>
<dbReference type="GO" id="GO:0016787">
    <property type="term" value="F:hydrolase activity"/>
    <property type="evidence" value="ECO:0007669"/>
    <property type="project" value="UniProtKB-KW"/>
</dbReference>
<name>A0A255DC44_9MYCO</name>
<comment type="caution">
    <text evidence="2">The sequence shown here is derived from an EMBL/GenBank/DDBJ whole genome shotgun (WGS) entry which is preliminary data.</text>
</comment>
<dbReference type="OrthoDB" id="9785847at2"/>
<protein>
    <submittedName>
        <fullName evidence="2">Alpha/beta hydrolase</fullName>
    </submittedName>
</protein>
<dbReference type="InterPro" id="IPR029058">
    <property type="entry name" value="AB_hydrolase_fold"/>
</dbReference>
<evidence type="ECO:0000313" key="2">
    <source>
        <dbReference type="EMBL" id="OYN76191.1"/>
    </source>
</evidence>
<evidence type="ECO:0000259" key="1">
    <source>
        <dbReference type="Pfam" id="PF12697"/>
    </source>
</evidence>
<dbReference type="Gene3D" id="3.40.50.1820">
    <property type="entry name" value="alpha/beta hydrolase"/>
    <property type="match status" value="1"/>
</dbReference>
<dbReference type="Pfam" id="PF12697">
    <property type="entry name" value="Abhydrolase_6"/>
    <property type="match status" value="1"/>
</dbReference>
<dbReference type="RefSeq" id="WP_094483406.1">
    <property type="nucleotide sequence ID" value="NZ_NOZR01000023.1"/>
</dbReference>
<reference evidence="2 3" key="1">
    <citation type="submission" date="2017-07" db="EMBL/GenBank/DDBJ databases">
        <title>The new phylogeny of genus Mycobacterium.</title>
        <authorList>
            <person name="Tortoli E."/>
            <person name="Trovato A."/>
            <person name="Cirillo D.M."/>
        </authorList>
    </citation>
    <scope>NUCLEOTIDE SEQUENCE [LARGE SCALE GENOMIC DNA]</scope>
    <source>
        <strain evidence="2 3">ATCC 33027</strain>
    </source>
</reference>
<evidence type="ECO:0000313" key="3">
    <source>
        <dbReference type="Proteomes" id="UP000216063"/>
    </source>
</evidence>
<dbReference type="Proteomes" id="UP000216063">
    <property type="component" value="Unassembled WGS sequence"/>
</dbReference>
<feature type="domain" description="AB hydrolase-1" evidence="1">
    <location>
        <begin position="23"/>
        <end position="256"/>
    </location>
</feature>
<dbReference type="EMBL" id="NOZR01000023">
    <property type="protein sequence ID" value="OYN76191.1"/>
    <property type="molecule type" value="Genomic_DNA"/>
</dbReference>
<dbReference type="InterPro" id="IPR050266">
    <property type="entry name" value="AB_hydrolase_sf"/>
</dbReference>
<dbReference type="PRINTS" id="PR00111">
    <property type="entry name" value="ABHYDROLASE"/>
</dbReference>
<proteinExistence type="predicted"/>
<dbReference type="InterPro" id="IPR000073">
    <property type="entry name" value="AB_hydrolase_1"/>
</dbReference>
<gene>
    <name evidence="2" type="ORF">CG716_22855</name>
</gene>
<keyword evidence="3" id="KW-1185">Reference proteome</keyword>
<keyword evidence="2" id="KW-0378">Hydrolase</keyword>
<dbReference type="SUPFAM" id="SSF53474">
    <property type="entry name" value="alpha/beta-Hydrolases"/>
    <property type="match status" value="1"/>
</dbReference>
<accession>A0A255DC44</accession>